<sequence>MWKSGKGGGSAIRKAEVEESFFKVWKINLTPKNFDKRNRLCSNVLKLEAIKEIKRTVASVEFNDEQSESRSTGSYCDVGCAVIFYPVLFLSRALNLSRALTWESEECKITQRDAMLLPEGPSPPLEEWKHKSGDAYTTIYPPSIHSQRKPTTFVVVDFFGRCRRTRVPTRPVILDDGKLNN</sequence>
<organism evidence="1 2">
    <name type="scientific">Melipona bicolor</name>
    <dbReference type="NCBI Taxonomy" id="60889"/>
    <lineage>
        <taxon>Eukaryota</taxon>
        <taxon>Metazoa</taxon>
        <taxon>Ecdysozoa</taxon>
        <taxon>Arthropoda</taxon>
        <taxon>Hexapoda</taxon>
        <taxon>Insecta</taxon>
        <taxon>Pterygota</taxon>
        <taxon>Neoptera</taxon>
        <taxon>Endopterygota</taxon>
        <taxon>Hymenoptera</taxon>
        <taxon>Apocrita</taxon>
        <taxon>Aculeata</taxon>
        <taxon>Apoidea</taxon>
        <taxon>Anthophila</taxon>
        <taxon>Apidae</taxon>
        <taxon>Melipona</taxon>
    </lineage>
</organism>
<comment type="caution">
    <text evidence="1">The sequence shown here is derived from an EMBL/GenBank/DDBJ whole genome shotgun (WGS) entry which is preliminary data.</text>
</comment>
<gene>
    <name evidence="1" type="ORF">K0M31_002984</name>
</gene>
<accession>A0AA40G023</accession>
<dbReference type="AlphaFoldDB" id="A0AA40G023"/>
<evidence type="ECO:0000313" key="2">
    <source>
        <dbReference type="Proteomes" id="UP001177670"/>
    </source>
</evidence>
<reference evidence="1" key="1">
    <citation type="submission" date="2021-10" db="EMBL/GenBank/DDBJ databases">
        <title>Melipona bicolor Genome sequencing and assembly.</title>
        <authorList>
            <person name="Araujo N.S."/>
            <person name="Arias M.C."/>
        </authorList>
    </citation>
    <scope>NUCLEOTIDE SEQUENCE</scope>
    <source>
        <strain evidence="1">USP_2M_L1-L4_2017</strain>
        <tissue evidence="1">Whole body</tissue>
    </source>
</reference>
<evidence type="ECO:0000313" key="1">
    <source>
        <dbReference type="EMBL" id="KAK1128526.1"/>
    </source>
</evidence>
<protein>
    <submittedName>
        <fullName evidence="1">Uncharacterized protein</fullName>
    </submittedName>
</protein>
<dbReference type="EMBL" id="JAHYIQ010000010">
    <property type="protein sequence ID" value="KAK1128526.1"/>
    <property type="molecule type" value="Genomic_DNA"/>
</dbReference>
<proteinExistence type="predicted"/>
<keyword evidence="2" id="KW-1185">Reference proteome</keyword>
<name>A0AA40G023_9HYME</name>
<dbReference type="Proteomes" id="UP001177670">
    <property type="component" value="Unassembled WGS sequence"/>
</dbReference>